<keyword evidence="1" id="KW-0732">Signal</keyword>
<protein>
    <submittedName>
        <fullName evidence="2">Uncharacterized protein</fullName>
    </submittedName>
</protein>
<organism evidence="2 3">
    <name type="scientific">Trichostrongylus colubriformis</name>
    <name type="common">Black scour worm</name>
    <dbReference type="NCBI Taxonomy" id="6319"/>
    <lineage>
        <taxon>Eukaryota</taxon>
        <taxon>Metazoa</taxon>
        <taxon>Ecdysozoa</taxon>
        <taxon>Nematoda</taxon>
        <taxon>Chromadorea</taxon>
        <taxon>Rhabditida</taxon>
        <taxon>Rhabditina</taxon>
        <taxon>Rhabditomorpha</taxon>
        <taxon>Strongyloidea</taxon>
        <taxon>Trichostrongylidae</taxon>
        <taxon>Trichostrongylus</taxon>
    </lineage>
</organism>
<comment type="caution">
    <text evidence="2">The sequence shown here is derived from an EMBL/GenBank/DDBJ whole genome shotgun (WGS) entry which is preliminary data.</text>
</comment>
<feature type="chain" id="PRO_5042962533" evidence="1">
    <location>
        <begin position="19"/>
        <end position="154"/>
    </location>
</feature>
<feature type="signal peptide" evidence="1">
    <location>
        <begin position="1"/>
        <end position="18"/>
    </location>
</feature>
<evidence type="ECO:0000313" key="3">
    <source>
        <dbReference type="Proteomes" id="UP001331761"/>
    </source>
</evidence>
<evidence type="ECO:0000256" key="1">
    <source>
        <dbReference type="SAM" id="SignalP"/>
    </source>
</evidence>
<dbReference type="Proteomes" id="UP001331761">
    <property type="component" value="Unassembled WGS sequence"/>
</dbReference>
<name>A0AAN8FR79_TRICO</name>
<dbReference type="EMBL" id="WIXE01002221">
    <property type="protein sequence ID" value="KAK5985011.1"/>
    <property type="molecule type" value="Genomic_DNA"/>
</dbReference>
<dbReference type="AlphaFoldDB" id="A0AAN8FR79"/>
<gene>
    <name evidence="2" type="ORF">GCK32_017530</name>
</gene>
<accession>A0AAN8FR79</accession>
<evidence type="ECO:0000313" key="2">
    <source>
        <dbReference type="EMBL" id="KAK5985011.1"/>
    </source>
</evidence>
<proteinExistence type="predicted"/>
<keyword evidence="3" id="KW-1185">Reference proteome</keyword>
<reference evidence="2 3" key="1">
    <citation type="submission" date="2019-10" db="EMBL/GenBank/DDBJ databases">
        <title>Assembly and Annotation for the nematode Trichostrongylus colubriformis.</title>
        <authorList>
            <person name="Martin J."/>
        </authorList>
    </citation>
    <scope>NUCLEOTIDE SEQUENCE [LARGE SCALE GENOMIC DNA]</scope>
    <source>
        <strain evidence="2">G859</strain>
        <tissue evidence="2">Whole worm</tissue>
    </source>
</reference>
<sequence>MSVVKLILSVCILIHSSAYQRNEGEEKPGPSSPKEGDQLDELTRLIYGYGVNQLQAMYSERNSTLPWIENNAVWQEYIKTRDARWEDATMKEKLGYEHTYLILVELGMGTISRSKAKSMLIEEWSNLPGELRNKMKNHMPLFVVLDDMVYGPPR</sequence>